<feature type="region of interest" description="Disordered" evidence="2">
    <location>
        <begin position="480"/>
        <end position="509"/>
    </location>
</feature>
<keyword evidence="1" id="KW-0233">DNA recombination</keyword>
<feature type="region of interest" description="Disordered" evidence="2">
    <location>
        <begin position="598"/>
        <end position="623"/>
    </location>
</feature>
<evidence type="ECO:0000313" key="4">
    <source>
        <dbReference type="Proteomes" id="UP000613740"/>
    </source>
</evidence>
<feature type="compositionally biased region" description="Low complexity" evidence="2">
    <location>
        <begin position="177"/>
        <end position="201"/>
    </location>
</feature>
<comment type="caution">
    <text evidence="3">The sequence shown here is derived from an EMBL/GenBank/DDBJ whole genome shotgun (WGS) entry which is preliminary data.</text>
</comment>
<evidence type="ECO:0000256" key="1">
    <source>
        <dbReference type="RuleBase" id="RU365071"/>
    </source>
</evidence>
<proteinExistence type="inferred from homology"/>
<organism evidence="3 4">
    <name type="scientific">Chlamydomonas schloesseri</name>
    <dbReference type="NCBI Taxonomy" id="2026947"/>
    <lineage>
        <taxon>Eukaryota</taxon>
        <taxon>Viridiplantae</taxon>
        <taxon>Chlorophyta</taxon>
        <taxon>core chlorophytes</taxon>
        <taxon>Chlorophyceae</taxon>
        <taxon>CS clade</taxon>
        <taxon>Chlamydomonadales</taxon>
        <taxon>Chlamydomonadaceae</taxon>
        <taxon>Chlamydomonas</taxon>
    </lineage>
</organism>
<name>A0A836B9D5_9CHLO</name>
<keyword evidence="1" id="KW-0234">DNA repair</keyword>
<feature type="compositionally biased region" description="Low complexity" evidence="2">
    <location>
        <begin position="693"/>
        <end position="704"/>
    </location>
</feature>
<keyword evidence="4" id="KW-1185">Reference proteome</keyword>
<protein>
    <recommendedName>
        <fullName evidence="1">Non-structural maintenance of chromosomes element 4</fullName>
    </recommendedName>
</protein>
<feature type="compositionally biased region" description="Polar residues" evidence="2">
    <location>
        <begin position="439"/>
        <end position="452"/>
    </location>
</feature>
<reference evidence="3" key="1">
    <citation type="journal article" date="2020" name="bioRxiv">
        <title>Comparative genomics of Chlamydomonas.</title>
        <authorList>
            <person name="Craig R.J."/>
            <person name="Hasan A.R."/>
            <person name="Ness R.W."/>
            <person name="Keightley P.D."/>
        </authorList>
    </citation>
    <scope>NUCLEOTIDE SEQUENCE</scope>
    <source>
        <strain evidence="3">CCAP 11/173</strain>
    </source>
</reference>
<feature type="region of interest" description="Disordered" evidence="2">
    <location>
        <begin position="675"/>
        <end position="718"/>
    </location>
</feature>
<evidence type="ECO:0000313" key="3">
    <source>
        <dbReference type="EMBL" id="KAG2451448.1"/>
    </source>
</evidence>
<dbReference type="OrthoDB" id="361242at2759"/>
<gene>
    <name evidence="3" type="ORF">HYH02_004046</name>
</gene>
<dbReference type="GO" id="GO:0005634">
    <property type="term" value="C:nucleus"/>
    <property type="evidence" value="ECO:0007669"/>
    <property type="project" value="UniProtKB-SubCell"/>
</dbReference>
<dbReference type="PANTHER" id="PTHR16140:SF0">
    <property type="entry name" value="NON-STRUCTURAL MAINTENANCE OF CHROMOSOMES ELEMENT 4"/>
    <property type="match status" value="1"/>
</dbReference>
<dbReference type="Proteomes" id="UP000613740">
    <property type="component" value="Unassembled WGS sequence"/>
</dbReference>
<feature type="compositionally biased region" description="Low complexity" evidence="2">
    <location>
        <begin position="610"/>
        <end position="621"/>
    </location>
</feature>
<feature type="compositionally biased region" description="Gly residues" evidence="2">
    <location>
        <begin position="483"/>
        <end position="509"/>
    </location>
</feature>
<feature type="compositionally biased region" description="Low complexity" evidence="2">
    <location>
        <begin position="110"/>
        <end position="125"/>
    </location>
</feature>
<feature type="compositionally biased region" description="Low complexity" evidence="2">
    <location>
        <begin position="133"/>
        <end position="154"/>
    </location>
</feature>
<comment type="subcellular location">
    <subcellularLocation>
        <location evidence="1">Nucleus</location>
    </subcellularLocation>
</comment>
<keyword evidence="1" id="KW-0227">DNA damage</keyword>
<dbReference type="GO" id="GO:0006281">
    <property type="term" value="P:DNA repair"/>
    <property type="evidence" value="ECO:0007669"/>
    <property type="project" value="UniProtKB-UniRule"/>
</dbReference>
<feature type="compositionally biased region" description="Low complexity" evidence="2">
    <location>
        <begin position="42"/>
        <end position="59"/>
    </location>
</feature>
<dbReference type="PANTHER" id="PTHR16140">
    <property type="entry name" value="NON-STRUCTURAL MAINTENANCE OF CHROMOSOMES ELEMENT 4"/>
    <property type="match status" value="1"/>
</dbReference>
<dbReference type="InterPro" id="IPR027786">
    <property type="entry name" value="Nse4/EID"/>
</dbReference>
<comment type="function">
    <text evidence="1">Component of the SMC5-SMC6 complex, that promotes sister chromatid alignment after DNA damage and facilitates double-stranded DNA breaks (DSBs) repair via homologous recombination between sister chromatids.</text>
</comment>
<dbReference type="AlphaFoldDB" id="A0A836B9D5"/>
<dbReference type="EMBL" id="JAEHOD010000008">
    <property type="protein sequence ID" value="KAG2451448.1"/>
    <property type="molecule type" value="Genomic_DNA"/>
</dbReference>
<feature type="compositionally biased region" description="Gly residues" evidence="2">
    <location>
        <begin position="202"/>
        <end position="229"/>
    </location>
</feature>
<accession>A0A836B9D5</accession>
<evidence type="ECO:0000256" key="2">
    <source>
        <dbReference type="SAM" id="MobiDB-lite"/>
    </source>
</evidence>
<dbReference type="GO" id="GO:0030915">
    <property type="term" value="C:Smc5-Smc6 complex"/>
    <property type="evidence" value="ECO:0007669"/>
    <property type="project" value="UniProtKB-UniRule"/>
</dbReference>
<sequence length="718" mass="71027">MVLRVMIDLTLSDEDDVPNPTRAPKRLRQASIEESLRGTPRAGVDAAAAAHNGTAQHAGQDGLRTASRRQRLDGAGPSQQPQAQMHDAVTPKHQRVQAAGGAAGSPGPGPSRTTQPAAPAPAARPRAPPPPAATASRQAATRAAAAALDSPAPTNQGPHERRGQPGQANGDGGSAAGAGPSSAGPNGTAPTPTRGPRATANGTGGGSSPAGLEAGGAVGAGGAAGGGGAAAAANATGSSREQEAQRHSTWRALHSQDAELAAQRDALAGTDAGSSMRFLSLAQRANDTLQAIHEPAMAARDAAQHHLLTDAALQASSRLERTHGSHTAQDLINAILVLYKPRRAAAGEAAAAAAVAAAGAAGPSGAAGAGVGGGGGGGANPYAGTPVDWGQLGWDIERLRRPARGPSVLLGPMEVRPKERKAPAARRPRDKVAEVTRAQELQDTQDGSGHDSFTSAIMEEMLTALRRVREQATAAATAAAAAGGAGPAGAAGSGGGGSRGRGSAGGTGGSDLVQTPCGLSVPFGAFRPYREVVLDHAGFAQTMENASGVGHLFTQEALLFHLDDRPDAADNVLLAACTKDEMAAMRLARKRGASTVAAGQARGGGGAAGGSTPAAAAGTGARNQETSHMLVSYDMPLWRSWCERTPPEACLMRSRPCAQNPDALDAEGWADGGAAGGAAGAAGGTRGPGTGAATGARAARSHSGAGAGPSGSGRRAPQ</sequence>
<feature type="compositionally biased region" description="Gly residues" evidence="2">
    <location>
        <begin position="675"/>
        <end position="692"/>
    </location>
</feature>
<feature type="region of interest" description="Disordered" evidence="2">
    <location>
        <begin position="408"/>
        <end position="452"/>
    </location>
</feature>
<dbReference type="GO" id="GO:0006310">
    <property type="term" value="P:DNA recombination"/>
    <property type="evidence" value="ECO:0007669"/>
    <property type="project" value="UniProtKB-UniRule"/>
</dbReference>
<keyword evidence="1" id="KW-0539">Nucleus</keyword>
<feature type="region of interest" description="Disordered" evidence="2">
    <location>
        <begin position="13"/>
        <end position="252"/>
    </location>
</feature>
<comment type="subunit">
    <text evidence="1">Component of the SMC5-SMC6 complex.</text>
</comment>
<comment type="similarity">
    <text evidence="1">Belongs to the NSE4 family.</text>
</comment>